<evidence type="ECO:0000256" key="1">
    <source>
        <dbReference type="ARBA" id="ARBA00004141"/>
    </source>
</evidence>
<dbReference type="PANTHER" id="PTHR21716:SF4">
    <property type="entry name" value="TRANSMEMBRANE PROTEIN 245"/>
    <property type="match status" value="1"/>
</dbReference>
<accession>A0A2P8F7M6</accession>
<keyword evidence="9" id="KW-1185">Reference proteome</keyword>
<dbReference type="Pfam" id="PF01594">
    <property type="entry name" value="AI-2E_transport"/>
    <property type="match status" value="1"/>
</dbReference>
<evidence type="ECO:0000256" key="4">
    <source>
        <dbReference type="ARBA" id="ARBA00022989"/>
    </source>
</evidence>
<feature type="transmembrane region" description="Helical" evidence="7">
    <location>
        <begin position="290"/>
        <end position="309"/>
    </location>
</feature>
<dbReference type="GO" id="GO:0016020">
    <property type="term" value="C:membrane"/>
    <property type="evidence" value="ECO:0007669"/>
    <property type="project" value="UniProtKB-SubCell"/>
</dbReference>
<evidence type="ECO:0000313" key="9">
    <source>
        <dbReference type="Proteomes" id="UP000240418"/>
    </source>
</evidence>
<sequence length="486" mass="51657">MVRLSEGVGSFHELTSTLKPKYVSHYEKRVLLEPNCAASRVPFLKMHHFPRYKGSRRMPVDADDSATEVKEPAVAASRQTIALASFLVLALLTSVAFVELVRPFLAALALAAIFSALVQPFYTRVLVRTGMREGLASTITVLVGVLLVVGPLIGVGYLATAQASGLVAGADQVIETLSKDAAALKGGTYEFPSWVPFDQELTEAGPLVFEKAESLLGSAASFLTSELSHLTNGTAKFFLSLFTFLYAMFFFLPLKESAFRPILKNSGLSADLQDKLHERIVSVSRATIKGTLLIGVIQGALGGLGFWAAGIEGPAFWAVVMAIAAAIPGIGATGVVFGGAAYLAFQSEFPAAIGLALWAGLVVGTIDNVLRPSLVGRDAQMSDLMIFVSTLGGLALFGASGLIFGPVIAGVFIAVWQEVPRFLQSPAESQGGDQTAPEIQQPVEPDARHAVDEPQSSGQVRKFTASKTDLEKEVEALKRELARDDT</sequence>
<protein>
    <submittedName>
        <fullName evidence="8">Putative PurR-regulated permease PerM</fullName>
    </submittedName>
</protein>
<comment type="caution">
    <text evidence="8">The sequence shown here is derived from an EMBL/GenBank/DDBJ whole genome shotgun (WGS) entry which is preliminary data.</text>
</comment>
<evidence type="ECO:0000256" key="7">
    <source>
        <dbReference type="SAM" id="Phobius"/>
    </source>
</evidence>
<feature type="transmembrane region" description="Helical" evidence="7">
    <location>
        <begin position="315"/>
        <end position="337"/>
    </location>
</feature>
<keyword evidence="4 7" id="KW-1133">Transmembrane helix</keyword>
<dbReference type="AlphaFoldDB" id="A0A2P8F7M6"/>
<organism evidence="8 9">
    <name type="scientific">Shimia abyssi</name>
    <dbReference type="NCBI Taxonomy" id="1662395"/>
    <lineage>
        <taxon>Bacteria</taxon>
        <taxon>Pseudomonadati</taxon>
        <taxon>Pseudomonadota</taxon>
        <taxon>Alphaproteobacteria</taxon>
        <taxon>Rhodobacterales</taxon>
        <taxon>Roseobacteraceae</taxon>
    </lineage>
</organism>
<evidence type="ECO:0000256" key="3">
    <source>
        <dbReference type="ARBA" id="ARBA00022692"/>
    </source>
</evidence>
<dbReference type="InterPro" id="IPR002549">
    <property type="entry name" value="AI-2E-like"/>
</dbReference>
<evidence type="ECO:0000256" key="5">
    <source>
        <dbReference type="ARBA" id="ARBA00023136"/>
    </source>
</evidence>
<feature type="transmembrane region" description="Helical" evidence="7">
    <location>
        <begin position="134"/>
        <end position="159"/>
    </location>
</feature>
<keyword evidence="3 7" id="KW-0812">Transmembrane</keyword>
<gene>
    <name evidence="8" type="ORF">CLV88_11567</name>
</gene>
<comment type="subcellular location">
    <subcellularLocation>
        <location evidence="1">Membrane</location>
        <topology evidence="1">Multi-pass membrane protein</topology>
    </subcellularLocation>
</comment>
<name>A0A2P8F7M6_9RHOB</name>
<feature type="transmembrane region" description="Helical" evidence="7">
    <location>
        <begin position="104"/>
        <end position="122"/>
    </location>
</feature>
<reference evidence="8 9" key="1">
    <citation type="submission" date="2018-03" db="EMBL/GenBank/DDBJ databases">
        <title>Genomic Encyclopedia of Archaeal and Bacterial Type Strains, Phase II (KMG-II): from individual species to whole genera.</title>
        <authorList>
            <person name="Goeker M."/>
        </authorList>
    </citation>
    <scope>NUCLEOTIDE SEQUENCE [LARGE SCALE GENOMIC DNA]</scope>
    <source>
        <strain evidence="8 9">DSM 100673</strain>
    </source>
</reference>
<dbReference type="EMBL" id="PYGJ01000015">
    <property type="protein sequence ID" value="PSL17720.1"/>
    <property type="molecule type" value="Genomic_DNA"/>
</dbReference>
<feature type="transmembrane region" description="Helical" evidence="7">
    <location>
        <begin position="386"/>
        <end position="416"/>
    </location>
</feature>
<feature type="transmembrane region" description="Helical" evidence="7">
    <location>
        <begin position="237"/>
        <end position="254"/>
    </location>
</feature>
<dbReference type="OrthoDB" id="106838at2"/>
<feature type="transmembrane region" description="Helical" evidence="7">
    <location>
        <begin position="349"/>
        <end position="366"/>
    </location>
</feature>
<evidence type="ECO:0000313" key="8">
    <source>
        <dbReference type="EMBL" id="PSL17720.1"/>
    </source>
</evidence>
<dbReference type="Proteomes" id="UP000240418">
    <property type="component" value="Unassembled WGS sequence"/>
</dbReference>
<proteinExistence type="inferred from homology"/>
<dbReference type="PANTHER" id="PTHR21716">
    <property type="entry name" value="TRANSMEMBRANE PROTEIN"/>
    <property type="match status" value="1"/>
</dbReference>
<comment type="similarity">
    <text evidence="2">Belongs to the autoinducer-2 exporter (AI-2E) (TC 2.A.86) family.</text>
</comment>
<keyword evidence="5 7" id="KW-0472">Membrane</keyword>
<evidence type="ECO:0000256" key="2">
    <source>
        <dbReference type="ARBA" id="ARBA00009773"/>
    </source>
</evidence>
<evidence type="ECO:0000256" key="6">
    <source>
        <dbReference type="SAM" id="MobiDB-lite"/>
    </source>
</evidence>
<feature type="transmembrane region" description="Helical" evidence="7">
    <location>
        <begin position="80"/>
        <end position="98"/>
    </location>
</feature>
<feature type="region of interest" description="Disordered" evidence="6">
    <location>
        <begin position="426"/>
        <end position="467"/>
    </location>
</feature>